<organism evidence="2 3">
    <name type="scientific">Punica granatum</name>
    <name type="common">Pomegranate</name>
    <dbReference type="NCBI Taxonomy" id="22663"/>
    <lineage>
        <taxon>Eukaryota</taxon>
        <taxon>Viridiplantae</taxon>
        <taxon>Streptophyta</taxon>
        <taxon>Embryophyta</taxon>
        <taxon>Tracheophyta</taxon>
        <taxon>Spermatophyta</taxon>
        <taxon>Magnoliopsida</taxon>
        <taxon>eudicotyledons</taxon>
        <taxon>Gunneridae</taxon>
        <taxon>Pentapetalae</taxon>
        <taxon>rosids</taxon>
        <taxon>malvids</taxon>
        <taxon>Myrtales</taxon>
        <taxon>Lythraceae</taxon>
        <taxon>Punica</taxon>
    </lineage>
</organism>
<reference evidence="2 3" key="1">
    <citation type="submission" date="2017-11" db="EMBL/GenBank/DDBJ databases">
        <title>De-novo sequencing of pomegranate (Punica granatum L.) genome.</title>
        <authorList>
            <person name="Akparov Z."/>
            <person name="Amiraslanov A."/>
            <person name="Hajiyeva S."/>
            <person name="Abbasov M."/>
            <person name="Kaur K."/>
            <person name="Hamwieh A."/>
            <person name="Solovyev V."/>
            <person name="Salamov A."/>
            <person name="Braich B."/>
            <person name="Kosarev P."/>
            <person name="Mahmoud A."/>
            <person name="Hajiyev E."/>
            <person name="Babayeva S."/>
            <person name="Izzatullayeva V."/>
            <person name="Mammadov A."/>
            <person name="Mammadov A."/>
            <person name="Sharifova S."/>
            <person name="Ojaghi J."/>
            <person name="Eynullazada K."/>
            <person name="Bayramov B."/>
            <person name="Abdulazimova A."/>
            <person name="Shahmuradov I."/>
        </authorList>
    </citation>
    <scope>NUCLEOTIDE SEQUENCE [LARGE SCALE GENOMIC DNA]</scope>
    <source>
        <strain evidence="3">cv. AG2017</strain>
        <tissue evidence="2">Leaf</tissue>
    </source>
</reference>
<keyword evidence="3" id="KW-1185">Reference proteome</keyword>
<feature type="region of interest" description="Disordered" evidence="1">
    <location>
        <begin position="1"/>
        <end position="57"/>
    </location>
</feature>
<dbReference type="Proteomes" id="UP000233551">
    <property type="component" value="Unassembled WGS sequence"/>
</dbReference>
<protein>
    <submittedName>
        <fullName evidence="2">Uncharacterized protein</fullName>
    </submittedName>
</protein>
<dbReference type="EMBL" id="PGOL01001962">
    <property type="protein sequence ID" value="PKI52236.1"/>
    <property type="molecule type" value="Genomic_DNA"/>
</dbReference>
<dbReference type="PANTHER" id="PTHR31973:SF187">
    <property type="entry name" value="MUTATOR TRANSPOSASE MUDRA PROTEIN"/>
    <property type="match status" value="1"/>
</dbReference>
<evidence type="ECO:0000313" key="3">
    <source>
        <dbReference type="Proteomes" id="UP000233551"/>
    </source>
</evidence>
<dbReference type="PANTHER" id="PTHR31973">
    <property type="entry name" value="POLYPROTEIN, PUTATIVE-RELATED"/>
    <property type="match status" value="1"/>
</dbReference>
<gene>
    <name evidence="2" type="ORF">CRG98_027411</name>
</gene>
<sequence>MTIQTDVVGDHDDAIPASPASPPANVGDDVEETPAMDDKLSDGYNSEELESLAGDSNEKNDKFRMYNAKDNRTAEISIGMEFENLDVFKMAVRNTNIAMGREVQFMKNDKARERAYCVEKRGDHGYQRKIYCVLNKKTNTYQVMTYDPEHICGRKIENKLATREWVAEKLIPRLRTQPDMSTTQGLDVAIKEVCDSAPHRFCTGISGKT</sequence>
<proteinExistence type="predicted"/>
<evidence type="ECO:0000313" key="2">
    <source>
        <dbReference type="EMBL" id="PKI52236.1"/>
    </source>
</evidence>
<accession>A0A2I0J959</accession>
<name>A0A2I0J959_PUNGR</name>
<dbReference type="AlphaFoldDB" id="A0A2I0J959"/>
<evidence type="ECO:0000256" key="1">
    <source>
        <dbReference type="SAM" id="MobiDB-lite"/>
    </source>
</evidence>
<comment type="caution">
    <text evidence="2">The sequence shown here is derived from an EMBL/GenBank/DDBJ whole genome shotgun (WGS) entry which is preliminary data.</text>
</comment>